<accession>A0A2V2N680</accession>
<dbReference type="SUPFAM" id="SSF88723">
    <property type="entry name" value="PIN domain-like"/>
    <property type="match status" value="1"/>
</dbReference>
<evidence type="ECO:0000313" key="2">
    <source>
        <dbReference type="EMBL" id="PWR75582.1"/>
    </source>
</evidence>
<dbReference type="InterPro" id="IPR029060">
    <property type="entry name" value="PIN-like_dom_sf"/>
</dbReference>
<gene>
    <name evidence="2" type="ORF">DLD82_03090</name>
</gene>
<name>A0A2V2N680_9EURY</name>
<dbReference type="InterPro" id="IPR002716">
    <property type="entry name" value="PIN_dom"/>
</dbReference>
<organism evidence="2 3">
    <name type="scientific">Methanospirillum stamsii</name>
    <dbReference type="NCBI Taxonomy" id="1277351"/>
    <lineage>
        <taxon>Archaea</taxon>
        <taxon>Methanobacteriati</taxon>
        <taxon>Methanobacteriota</taxon>
        <taxon>Stenosarchaea group</taxon>
        <taxon>Methanomicrobia</taxon>
        <taxon>Methanomicrobiales</taxon>
        <taxon>Methanospirillaceae</taxon>
        <taxon>Methanospirillum</taxon>
    </lineage>
</organism>
<feature type="domain" description="PIN" evidence="1">
    <location>
        <begin position="13"/>
        <end position="95"/>
    </location>
</feature>
<reference evidence="2 3" key="1">
    <citation type="submission" date="2018-05" db="EMBL/GenBank/DDBJ databases">
        <title>Draft genome of Methanospirillum stamsii Pt1.</title>
        <authorList>
            <person name="Dueholm M.S."/>
            <person name="Nielsen P.H."/>
            <person name="Bakmann L.F."/>
            <person name="Otzen D.E."/>
        </authorList>
    </citation>
    <scope>NUCLEOTIDE SEQUENCE [LARGE SCALE GENOMIC DNA]</scope>
    <source>
        <strain evidence="2 3">Pt1</strain>
    </source>
</reference>
<keyword evidence="3" id="KW-1185">Reference proteome</keyword>
<evidence type="ECO:0000313" key="3">
    <source>
        <dbReference type="Proteomes" id="UP000245934"/>
    </source>
</evidence>
<dbReference type="AlphaFoldDB" id="A0A2V2N680"/>
<evidence type="ECO:0000259" key="1">
    <source>
        <dbReference type="Pfam" id="PF01850"/>
    </source>
</evidence>
<dbReference type="EMBL" id="QGMZ01000008">
    <property type="protein sequence ID" value="PWR75582.1"/>
    <property type="molecule type" value="Genomic_DNA"/>
</dbReference>
<dbReference type="Gene3D" id="3.40.50.1010">
    <property type="entry name" value="5'-nuclease"/>
    <property type="match status" value="1"/>
</dbReference>
<proteinExistence type="predicted"/>
<dbReference type="Pfam" id="PF01850">
    <property type="entry name" value="PIN"/>
    <property type="match status" value="1"/>
</dbReference>
<dbReference type="Proteomes" id="UP000245934">
    <property type="component" value="Unassembled WGS sequence"/>
</dbReference>
<protein>
    <recommendedName>
        <fullName evidence="1">PIN domain-containing protein</fullName>
    </recommendedName>
</protein>
<comment type="caution">
    <text evidence="2">The sequence shown here is derived from an EMBL/GenBank/DDBJ whole genome shotgun (WGS) entry which is preliminary data.</text>
</comment>
<sequence>MRSLEGLKEIGRVVLDTNAVIAYRQGIPKICKIIDNSDILYLPVTVLGELLYGALNSTRIVSNEQAIVNFIEYVDIVLIDVAISRRYARIRLNLKKAGSLIMRRKSVSVPLKQRLTGRTWTVQGLKIITSFSVETHLC</sequence>